<feature type="compositionally biased region" description="Basic and acidic residues" evidence="1">
    <location>
        <begin position="646"/>
        <end position="682"/>
    </location>
</feature>
<evidence type="ECO:0000313" key="3">
    <source>
        <dbReference type="Proteomes" id="UP000652761"/>
    </source>
</evidence>
<dbReference type="PANTHER" id="PTHR34281">
    <property type="entry name" value="PROTEIN EARLY FLOWERING 3"/>
    <property type="match status" value="1"/>
</dbReference>
<reference evidence="2" key="1">
    <citation type="submission" date="2017-07" db="EMBL/GenBank/DDBJ databases">
        <title>Taro Niue Genome Assembly and Annotation.</title>
        <authorList>
            <person name="Atibalentja N."/>
            <person name="Keating K."/>
            <person name="Fields C.J."/>
        </authorList>
    </citation>
    <scope>NUCLEOTIDE SEQUENCE</scope>
    <source>
        <strain evidence="2">Niue_2</strain>
        <tissue evidence="2">Leaf</tissue>
    </source>
</reference>
<feature type="compositionally biased region" description="Polar residues" evidence="1">
    <location>
        <begin position="861"/>
        <end position="870"/>
    </location>
</feature>
<sequence>CVVAAEAVPFCTYSESIFRGASLWPPILALIFQLHGLPPPVPIPAAAVPFSPPLVADQGVAFRFPGSRCFPATGFVLEAWFLAPPPRERRDFGIWVFEAASGLLGFLFELGLVAVSSVYTGRRVILVRGFCGELGGSAEEEEMKRGRDDDKVMGPLFPRLHVNDADKGGPRAPPRNKMALYEQLSIPSQRFGSGGAPSLPLPPHHAGGLVPSASLNQVCGQERSVFSPFYVPSHMAAHATERAHSHLAGLNPNTMRTELEKKSQKPVSQSMVHAAGNEHSGAECSSLRPHGISSAKESSKKLGGNDDFRVPTLAQPETTRHPGKSLMNREIITHFHTGTLQKNGKIVLKSPTSAQNSDGKSLEQRSTSIFMSQKHERCSGEGQAKEADKQIKSTANMPHLASREKSTEPSKLSKSSSNQQCLCGKSNELESSYCGTANVRRERSDTSGGPRQLNDAELVGKQDMSNGRSGSVGKQDMSNGRSGSYSQVPVGNNRRGSFVTENGNSLCDDKVAAVGEGTHGNGSPGNAYKVASSGDAAKDHSSGDAERNDDGSETSMVDSLSGVGISPDDVVGVIGPKHFWKARRVIVNQQRVFALQVFELHRLIKVQKLIAESPHLLFDESSYLHGSSPKAPVKDLHVNSLVKPQQHIDKEKEESVDVDKSSEFPKENMADNPSLHHEDNSKEPAGQLQRNGFCSGNLSSAAVSDNKPWPFHLPGNQWLIPVMSPTEGLIYKPFTGPCPPPGALMAPVYGGCGAPSVLPSAGDFMSPAYGVPASHKQQSVGVIPGTSAVAPNFFPSPIGLPAVNPLASGTAVEQVSSLAGPWANGQKEQHSRSSYNMSNPKNESFSERARRVQMTRDIDLQGSTASSPSKRTQEGGRAQPLFPMAFAAERRQSHCRDQQPRVIKVVPHNRRTATESAARIFQSIQKERQRQDTLSISCSRDSFLFWGMILSGDTYEIGGGI</sequence>
<feature type="non-terminal residue" evidence="2">
    <location>
        <position position="1"/>
    </location>
</feature>
<feature type="region of interest" description="Disordered" evidence="1">
    <location>
        <begin position="257"/>
        <end position="327"/>
    </location>
</feature>
<name>A0A843W1Y1_COLES</name>
<feature type="region of interest" description="Disordered" evidence="1">
    <location>
        <begin position="821"/>
        <end position="879"/>
    </location>
</feature>
<organism evidence="2 3">
    <name type="scientific">Colocasia esculenta</name>
    <name type="common">Wild taro</name>
    <name type="synonym">Arum esculentum</name>
    <dbReference type="NCBI Taxonomy" id="4460"/>
    <lineage>
        <taxon>Eukaryota</taxon>
        <taxon>Viridiplantae</taxon>
        <taxon>Streptophyta</taxon>
        <taxon>Embryophyta</taxon>
        <taxon>Tracheophyta</taxon>
        <taxon>Spermatophyta</taxon>
        <taxon>Magnoliopsida</taxon>
        <taxon>Liliopsida</taxon>
        <taxon>Araceae</taxon>
        <taxon>Aroideae</taxon>
        <taxon>Colocasieae</taxon>
        <taxon>Colocasia</taxon>
    </lineage>
</organism>
<dbReference type="AlphaFoldDB" id="A0A843W1Y1"/>
<feature type="compositionally biased region" description="Polar residues" evidence="1">
    <location>
        <begin position="832"/>
        <end position="843"/>
    </location>
</feature>
<gene>
    <name evidence="2" type="ORF">Taro_033583</name>
</gene>
<feature type="compositionally biased region" description="Basic and acidic residues" evidence="1">
    <location>
        <begin position="844"/>
        <end position="859"/>
    </location>
</feature>
<protein>
    <recommendedName>
        <fullName evidence="4">Early flowering 3</fullName>
    </recommendedName>
</protein>
<dbReference type="InterPro" id="IPR039319">
    <property type="entry name" value="ELF3-like"/>
</dbReference>
<dbReference type="GO" id="GO:2000028">
    <property type="term" value="P:regulation of photoperiodism, flowering"/>
    <property type="evidence" value="ECO:0007669"/>
    <property type="project" value="InterPro"/>
</dbReference>
<dbReference type="OrthoDB" id="1939092at2759"/>
<evidence type="ECO:0000256" key="1">
    <source>
        <dbReference type="SAM" id="MobiDB-lite"/>
    </source>
</evidence>
<keyword evidence="3" id="KW-1185">Reference proteome</keyword>
<feature type="compositionally biased region" description="Basic and acidic residues" evidence="1">
    <location>
        <begin position="373"/>
        <end position="391"/>
    </location>
</feature>
<dbReference type="EMBL" id="NMUH01002575">
    <property type="protein sequence ID" value="MQM00848.1"/>
    <property type="molecule type" value="Genomic_DNA"/>
</dbReference>
<feature type="region of interest" description="Disordered" evidence="1">
    <location>
        <begin position="372"/>
        <end position="421"/>
    </location>
</feature>
<proteinExistence type="predicted"/>
<feature type="region of interest" description="Disordered" evidence="1">
    <location>
        <begin position="644"/>
        <end position="691"/>
    </location>
</feature>
<accession>A0A843W1Y1</accession>
<evidence type="ECO:0000313" key="2">
    <source>
        <dbReference type="EMBL" id="MQM00848.1"/>
    </source>
</evidence>
<feature type="compositionally biased region" description="Basic and acidic residues" evidence="1">
    <location>
        <begin position="297"/>
        <end position="309"/>
    </location>
</feature>
<feature type="region of interest" description="Disordered" evidence="1">
    <location>
        <begin position="515"/>
        <end position="561"/>
    </location>
</feature>
<feature type="compositionally biased region" description="Polar residues" evidence="1">
    <location>
        <begin position="476"/>
        <end position="490"/>
    </location>
</feature>
<evidence type="ECO:0008006" key="4">
    <source>
        <dbReference type="Google" id="ProtNLM"/>
    </source>
</evidence>
<comment type="caution">
    <text evidence="2">The sequence shown here is derived from an EMBL/GenBank/DDBJ whole genome shotgun (WGS) entry which is preliminary data.</text>
</comment>
<feature type="compositionally biased region" description="Basic and acidic residues" evidence="1">
    <location>
        <begin position="536"/>
        <end position="550"/>
    </location>
</feature>
<dbReference type="PANTHER" id="PTHR34281:SF2">
    <property type="entry name" value="PROTEIN EARLY FLOWERING 3"/>
    <property type="match status" value="1"/>
</dbReference>
<feature type="region of interest" description="Disordered" evidence="1">
    <location>
        <begin position="439"/>
        <end position="502"/>
    </location>
</feature>
<dbReference type="Proteomes" id="UP000652761">
    <property type="component" value="Unassembled WGS sequence"/>
</dbReference>